<evidence type="ECO:0000313" key="1">
    <source>
        <dbReference type="EMBL" id="KAK4177021.1"/>
    </source>
</evidence>
<organism evidence="1 2">
    <name type="scientific">Triangularia setosa</name>
    <dbReference type="NCBI Taxonomy" id="2587417"/>
    <lineage>
        <taxon>Eukaryota</taxon>
        <taxon>Fungi</taxon>
        <taxon>Dikarya</taxon>
        <taxon>Ascomycota</taxon>
        <taxon>Pezizomycotina</taxon>
        <taxon>Sordariomycetes</taxon>
        <taxon>Sordariomycetidae</taxon>
        <taxon>Sordariales</taxon>
        <taxon>Podosporaceae</taxon>
        <taxon>Triangularia</taxon>
    </lineage>
</organism>
<comment type="caution">
    <text evidence="1">The sequence shown here is derived from an EMBL/GenBank/DDBJ whole genome shotgun (WGS) entry which is preliminary data.</text>
</comment>
<dbReference type="Proteomes" id="UP001302321">
    <property type="component" value="Unassembled WGS sequence"/>
</dbReference>
<gene>
    <name evidence="1" type="ORF">QBC36DRAFT_140515</name>
</gene>
<reference evidence="1" key="1">
    <citation type="journal article" date="2023" name="Mol. Phylogenet. Evol.">
        <title>Genome-scale phylogeny and comparative genomics of the fungal order Sordariales.</title>
        <authorList>
            <person name="Hensen N."/>
            <person name="Bonometti L."/>
            <person name="Westerberg I."/>
            <person name="Brannstrom I.O."/>
            <person name="Guillou S."/>
            <person name="Cros-Aarteil S."/>
            <person name="Calhoun S."/>
            <person name="Haridas S."/>
            <person name="Kuo A."/>
            <person name="Mondo S."/>
            <person name="Pangilinan J."/>
            <person name="Riley R."/>
            <person name="LaButti K."/>
            <person name="Andreopoulos B."/>
            <person name="Lipzen A."/>
            <person name="Chen C."/>
            <person name="Yan M."/>
            <person name="Daum C."/>
            <person name="Ng V."/>
            <person name="Clum A."/>
            <person name="Steindorff A."/>
            <person name="Ohm R.A."/>
            <person name="Martin F."/>
            <person name="Silar P."/>
            <person name="Natvig D.O."/>
            <person name="Lalanne C."/>
            <person name="Gautier V."/>
            <person name="Ament-Velasquez S.L."/>
            <person name="Kruys A."/>
            <person name="Hutchinson M.I."/>
            <person name="Powell A.J."/>
            <person name="Barry K."/>
            <person name="Miller A.N."/>
            <person name="Grigoriev I.V."/>
            <person name="Debuchy R."/>
            <person name="Gladieux P."/>
            <person name="Hiltunen Thoren M."/>
            <person name="Johannesson H."/>
        </authorList>
    </citation>
    <scope>NUCLEOTIDE SEQUENCE</scope>
    <source>
        <strain evidence="1">CBS 892.96</strain>
    </source>
</reference>
<evidence type="ECO:0000313" key="2">
    <source>
        <dbReference type="Proteomes" id="UP001302321"/>
    </source>
</evidence>
<protein>
    <submittedName>
        <fullName evidence="1">Uncharacterized protein</fullName>
    </submittedName>
</protein>
<accession>A0AAN7A6F9</accession>
<dbReference type="AlphaFoldDB" id="A0AAN7A6F9"/>
<dbReference type="EMBL" id="MU866177">
    <property type="protein sequence ID" value="KAK4177021.1"/>
    <property type="molecule type" value="Genomic_DNA"/>
</dbReference>
<keyword evidence="2" id="KW-1185">Reference proteome</keyword>
<sequence>MSVSRRQRPPQDYRLYLRQGSATYYPHPARRETHHGFHPLALSADKRHGLALRHPRLYTRAVLCPFLREPAAVIASQSPQYAFSRARQFPSLCESQEKGVAHSSHSTSPSSCPFSPPALDRPAWFDPKSETRPPTPIIKSTKHEAKGIHTATPNTGTHPASPLPLPPKVSSLSGYLVPTVLDGQFLTKDNHYKETAQEEPKAAATAQRGWLDVFHTSKILDLDLALDLNLDLGLHRLPTGSRTRNQQLLPVFIYRVFRTERHPGDRHSTLLVNNLHVKSLKYQETAIPRSHACWSYQAPSCQKPSSASSSLLCATRQSYQHL</sequence>
<name>A0AAN7A6F9_9PEZI</name>
<reference evidence="1" key="2">
    <citation type="submission" date="2023-05" db="EMBL/GenBank/DDBJ databases">
        <authorList>
            <consortium name="Lawrence Berkeley National Laboratory"/>
            <person name="Steindorff A."/>
            <person name="Hensen N."/>
            <person name="Bonometti L."/>
            <person name="Westerberg I."/>
            <person name="Brannstrom I.O."/>
            <person name="Guillou S."/>
            <person name="Cros-Aarteil S."/>
            <person name="Calhoun S."/>
            <person name="Haridas S."/>
            <person name="Kuo A."/>
            <person name="Mondo S."/>
            <person name="Pangilinan J."/>
            <person name="Riley R."/>
            <person name="Labutti K."/>
            <person name="Andreopoulos B."/>
            <person name="Lipzen A."/>
            <person name="Chen C."/>
            <person name="Yanf M."/>
            <person name="Daum C."/>
            <person name="Ng V."/>
            <person name="Clum A."/>
            <person name="Ohm R."/>
            <person name="Martin F."/>
            <person name="Silar P."/>
            <person name="Natvig D."/>
            <person name="Lalanne C."/>
            <person name="Gautier V."/>
            <person name="Ament-Velasquez S.L."/>
            <person name="Kruys A."/>
            <person name="Hutchinson M.I."/>
            <person name="Powell A.J."/>
            <person name="Barry K."/>
            <person name="Miller A.N."/>
            <person name="Grigoriev I.V."/>
            <person name="Debuchy R."/>
            <person name="Gladieux P."/>
            <person name="Thoren M.H."/>
            <person name="Johannesson H."/>
        </authorList>
    </citation>
    <scope>NUCLEOTIDE SEQUENCE</scope>
    <source>
        <strain evidence="1">CBS 892.96</strain>
    </source>
</reference>
<proteinExistence type="predicted"/>